<feature type="region of interest" description="Disordered" evidence="1">
    <location>
        <begin position="1"/>
        <end position="31"/>
    </location>
</feature>
<dbReference type="AlphaFoldDB" id="A0A8X6R5Z6"/>
<name>A0A8X6R5Z6_TRICX</name>
<dbReference type="EMBL" id="BMAU01021067">
    <property type="protein sequence ID" value="GFX89036.1"/>
    <property type="molecule type" value="Genomic_DNA"/>
</dbReference>
<keyword evidence="3" id="KW-1185">Reference proteome</keyword>
<organism evidence="2 3">
    <name type="scientific">Trichonephila clavipes</name>
    <name type="common">Golden silk orbweaver</name>
    <name type="synonym">Nephila clavipes</name>
    <dbReference type="NCBI Taxonomy" id="2585209"/>
    <lineage>
        <taxon>Eukaryota</taxon>
        <taxon>Metazoa</taxon>
        <taxon>Ecdysozoa</taxon>
        <taxon>Arthropoda</taxon>
        <taxon>Chelicerata</taxon>
        <taxon>Arachnida</taxon>
        <taxon>Araneae</taxon>
        <taxon>Araneomorphae</taxon>
        <taxon>Entelegynae</taxon>
        <taxon>Araneoidea</taxon>
        <taxon>Nephilidae</taxon>
        <taxon>Trichonephila</taxon>
    </lineage>
</organism>
<evidence type="ECO:0000256" key="1">
    <source>
        <dbReference type="SAM" id="MobiDB-lite"/>
    </source>
</evidence>
<comment type="caution">
    <text evidence="2">The sequence shown here is derived from an EMBL/GenBank/DDBJ whole genome shotgun (WGS) entry which is preliminary data.</text>
</comment>
<accession>A0A8X6R5Z6</accession>
<gene>
    <name evidence="2" type="ORF">TNCV_2853361</name>
</gene>
<proteinExistence type="predicted"/>
<dbReference type="Proteomes" id="UP000887159">
    <property type="component" value="Unassembled WGS sequence"/>
</dbReference>
<protein>
    <submittedName>
        <fullName evidence="2">Uncharacterized protein</fullName>
    </submittedName>
</protein>
<evidence type="ECO:0000313" key="2">
    <source>
        <dbReference type="EMBL" id="GFX89036.1"/>
    </source>
</evidence>
<evidence type="ECO:0000313" key="3">
    <source>
        <dbReference type="Proteomes" id="UP000887159"/>
    </source>
</evidence>
<reference evidence="2" key="1">
    <citation type="submission" date="2020-08" db="EMBL/GenBank/DDBJ databases">
        <title>Multicomponent nature underlies the extraordinary mechanical properties of spider dragline silk.</title>
        <authorList>
            <person name="Kono N."/>
            <person name="Nakamura H."/>
            <person name="Mori M."/>
            <person name="Yoshida Y."/>
            <person name="Ohtoshi R."/>
            <person name="Malay A.D."/>
            <person name="Moran D.A.P."/>
            <person name="Tomita M."/>
            <person name="Numata K."/>
            <person name="Arakawa K."/>
        </authorList>
    </citation>
    <scope>NUCLEOTIDE SEQUENCE</scope>
</reference>
<sequence>MKIKDKKVWSAPPDHPGISRKSPGGALEFDGDRKDQTAASRLLSGHLKCMSFESGRKAFQTCSKCHLEPASPEHILDRLGLALEDVHFWCWTLLGLMVSWISDLAAARS</sequence>